<accession>A0ACC0XZ21</accession>
<protein>
    <submittedName>
        <fullName evidence="1">Uncharacterized protein</fullName>
    </submittedName>
</protein>
<organism evidence="1 2">
    <name type="scientific">Pistacia integerrima</name>
    <dbReference type="NCBI Taxonomy" id="434235"/>
    <lineage>
        <taxon>Eukaryota</taxon>
        <taxon>Viridiplantae</taxon>
        <taxon>Streptophyta</taxon>
        <taxon>Embryophyta</taxon>
        <taxon>Tracheophyta</taxon>
        <taxon>Spermatophyta</taxon>
        <taxon>Magnoliopsida</taxon>
        <taxon>eudicotyledons</taxon>
        <taxon>Gunneridae</taxon>
        <taxon>Pentapetalae</taxon>
        <taxon>rosids</taxon>
        <taxon>malvids</taxon>
        <taxon>Sapindales</taxon>
        <taxon>Anacardiaceae</taxon>
        <taxon>Pistacia</taxon>
    </lineage>
</organism>
<sequence length="302" mass="34855">MPLSTIQTIRYWLSEHPIIVNFRWNHAQSWGSTWSFLFTAIAIYIVAAIFLHLLLCLLLRRNRRIPLGPIPAVHSLAVSLISVVIFVGILLSAAAEIRDTRWFWRRTNTTTFQWLLCFPLGTRPSGRVFFWSYVFYLSRFLHLLRTFFSVLKYRKLTFFQLFNQSILTFMSFLWLEFSQSFQVLAILLTTLLYSVVYGYRFWTAIGLPSACSPFVVNCQMVLLGCNLVCHFGVLFLHLLKGGCNGIGAWGFNSVLNAVILLLFMNFYVKMHLKNRKSSQLRTEDDGSSKHSASAQHLKVKDS</sequence>
<evidence type="ECO:0000313" key="2">
    <source>
        <dbReference type="Proteomes" id="UP001163603"/>
    </source>
</evidence>
<gene>
    <name evidence="1" type="ORF">Pint_08904</name>
</gene>
<name>A0ACC0XZ21_9ROSI</name>
<proteinExistence type="predicted"/>
<reference evidence="2" key="1">
    <citation type="journal article" date="2023" name="G3 (Bethesda)">
        <title>Genome assembly and association tests identify interacting loci associated with vigor, precocity, and sex in interspecific pistachio rootstocks.</title>
        <authorList>
            <person name="Palmer W."/>
            <person name="Jacygrad E."/>
            <person name="Sagayaradj S."/>
            <person name="Cavanaugh K."/>
            <person name="Han R."/>
            <person name="Bertier L."/>
            <person name="Beede B."/>
            <person name="Kafkas S."/>
            <person name="Golino D."/>
            <person name="Preece J."/>
            <person name="Michelmore R."/>
        </authorList>
    </citation>
    <scope>NUCLEOTIDE SEQUENCE [LARGE SCALE GENOMIC DNA]</scope>
</reference>
<dbReference type="EMBL" id="CM047745">
    <property type="protein sequence ID" value="KAJ0026459.1"/>
    <property type="molecule type" value="Genomic_DNA"/>
</dbReference>
<evidence type="ECO:0000313" key="1">
    <source>
        <dbReference type="EMBL" id="KAJ0026459.1"/>
    </source>
</evidence>
<keyword evidence="2" id="KW-1185">Reference proteome</keyword>
<dbReference type="Proteomes" id="UP001163603">
    <property type="component" value="Chromosome 10"/>
</dbReference>
<comment type="caution">
    <text evidence="1">The sequence shown here is derived from an EMBL/GenBank/DDBJ whole genome shotgun (WGS) entry which is preliminary data.</text>
</comment>